<comment type="caution">
    <text evidence="18">The sequence shown here is derived from an EMBL/GenBank/DDBJ whole genome shotgun (WGS) entry which is preliminary data.</text>
</comment>
<dbReference type="InterPro" id="IPR040162">
    <property type="entry name" value="MGST1-like"/>
</dbReference>
<evidence type="ECO:0000313" key="19">
    <source>
        <dbReference type="Proteomes" id="UP001461498"/>
    </source>
</evidence>
<comment type="subunit">
    <text evidence="14">Homotrimer; The trimer binds only one molecule of glutathione.</text>
</comment>
<name>A0AAW1D740_9HEMI</name>
<comment type="similarity">
    <text evidence="4">Belongs to the MAPEG family.</text>
</comment>
<dbReference type="PANTHER" id="PTHR10689:SF6">
    <property type="entry name" value="MICROSOMAL GLUTATHIONE S-TRANSFERASE 1"/>
    <property type="match status" value="1"/>
</dbReference>
<evidence type="ECO:0000256" key="16">
    <source>
        <dbReference type="ARBA" id="ARBA00049385"/>
    </source>
</evidence>
<dbReference type="Proteomes" id="UP001461498">
    <property type="component" value="Unassembled WGS sequence"/>
</dbReference>
<proteinExistence type="inferred from homology"/>
<keyword evidence="12" id="KW-0496">Mitochondrion</keyword>
<keyword evidence="19" id="KW-1185">Reference proteome</keyword>
<keyword evidence="10 17" id="KW-1133">Transmembrane helix</keyword>
<gene>
    <name evidence="18" type="ORF">O3M35_009114</name>
</gene>
<dbReference type="SUPFAM" id="SSF161084">
    <property type="entry name" value="MAPEG domain-like"/>
    <property type="match status" value="1"/>
</dbReference>
<keyword evidence="11" id="KW-0007">Acetylation</keyword>
<keyword evidence="13 17" id="KW-0472">Membrane</keyword>
<evidence type="ECO:0000256" key="14">
    <source>
        <dbReference type="ARBA" id="ARBA00038540"/>
    </source>
</evidence>
<reference evidence="18 19" key="1">
    <citation type="submission" date="2022-12" db="EMBL/GenBank/DDBJ databases">
        <title>Chromosome-level genome assembly of true bugs.</title>
        <authorList>
            <person name="Ma L."/>
            <person name="Li H."/>
        </authorList>
    </citation>
    <scope>NUCLEOTIDE SEQUENCE [LARGE SCALE GENOMIC DNA]</scope>
    <source>
        <strain evidence="18">Lab_2022b</strain>
    </source>
</reference>
<feature type="transmembrane region" description="Helical" evidence="17">
    <location>
        <begin position="18"/>
        <end position="37"/>
    </location>
</feature>
<dbReference type="GO" id="GO:0004364">
    <property type="term" value="F:glutathione transferase activity"/>
    <property type="evidence" value="ECO:0007669"/>
    <property type="project" value="UniProtKB-EC"/>
</dbReference>
<dbReference type="EC" id="2.5.1.18" evidence="5"/>
<dbReference type="EMBL" id="JAPXFL010000006">
    <property type="protein sequence ID" value="KAK9504948.1"/>
    <property type="molecule type" value="Genomic_DNA"/>
</dbReference>
<evidence type="ECO:0000256" key="4">
    <source>
        <dbReference type="ARBA" id="ARBA00010459"/>
    </source>
</evidence>
<evidence type="ECO:0000256" key="11">
    <source>
        <dbReference type="ARBA" id="ARBA00022990"/>
    </source>
</evidence>
<evidence type="ECO:0000256" key="2">
    <source>
        <dbReference type="ARBA" id="ARBA00004294"/>
    </source>
</evidence>
<evidence type="ECO:0000256" key="7">
    <source>
        <dbReference type="ARBA" id="ARBA00022692"/>
    </source>
</evidence>
<comment type="function">
    <text evidence="1">Conjugation of reduced glutathione to a wide number of exogenous and endogenous hydrophobic electrophiles.</text>
</comment>
<evidence type="ECO:0000256" key="6">
    <source>
        <dbReference type="ARBA" id="ARBA00022679"/>
    </source>
</evidence>
<evidence type="ECO:0000256" key="15">
    <source>
        <dbReference type="ARBA" id="ARBA00039397"/>
    </source>
</evidence>
<evidence type="ECO:0000256" key="1">
    <source>
        <dbReference type="ARBA" id="ARBA00003701"/>
    </source>
</evidence>
<dbReference type="Pfam" id="PF01124">
    <property type="entry name" value="MAPEG"/>
    <property type="match status" value="1"/>
</dbReference>
<evidence type="ECO:0000313" key="18">
    <source>
        <dbReference type="EMBL" id="KAK9504948.1"/>
    </source>
</evidence>
<accession>A0AAW1D740</accession>
<evidence type="ECO:0000256" key="10">
    <source>
        <dbReference type="ARBA" id="ARBA00022989"/>
    </source>
</evidence>
<keyword evidence="6" id="KW-0808">Transferase</keyword>
<dbReference type="InterPro" id="IPR001129">
    <property type="entry name" value="Membr-assoc_MAPEG"/>
</dbReference>
<dbReference type="GO" id="GO:0005789">
    <property type="term" value="C:endoplasmic reticulum membrane"/>
    <property type="evidence" value="ECO:0007669"/>
    <property type="project" value="UniProtKB-SubCell"/>
</dbReference>
<keyword evidence="8" id="KW-1000">Mitochondrion outer membrane</keyword>
<dbReference type="InterPro" id="IPR023352">
    <property type="entry name" value="MAPEG-like_dom_sf"/>
</dbReference>
<dbReference type="FunFam" id="1.20.120.550:FF:000002">
    <property type="entry name" value="Microsomal glutathione S-transferase 1"/>
    <property type="match status" value="1"/>
</dbReference>
<comment type="catalytic activity">
    <reaction evidence="16">
        <text>RX + glutathione = an S-substituted glutathione + a halide anion + H(+)</text>
        <dbReference type="Rhea" id="RHEA:16437"/>
        <dbReference type="ChEBI" id="CHEBI:15378"/>
        <dbReference type="ChEBI" id="CHEBI:16042"/>
        <dbReference type="ChEBI" id="CHEBI:17792"/>
        <dbReference type="ChEBI" id="CHEBI:57925"/>
        <dbReference type="ChEBI" id="CHEBI:90779"/>
        <dbReference type="EC" id="2.5.1.18"/>
    </reaction>
    <physiologicalReaction direction="left-to-right" evidence="16">
        <dbReference type="Rhea" id="RHEA:16438"/>
    </physiologicalReaction>
</comment>
<evidence type="ECO:0000256" key="9">
    <source>
        <dbReference type="ARBA" id="ARBA00022824"/>
    </source>
</evidence>
<sequence>MKTVYELLSFDNAVFKAYLFYCAALVIKLVIMVPLTARLRAAKRIFITEEDTKLLRGSKVKYDDPDIERVRRAHLNDLENIPMFFAIALAYILTDPNAWLAINLMRAFTFARYAHTLVYAVVVIPQPARALAFGIGYFITIHMAVQTLLTFW</sequence>
<keyword evidence="9" id="KW-0256">Endoplasmic reticulum</keyword>
<evidence type="ECO:0000256" key="5">
    <source>
        <dbReference type="ARBA" id="ARBA00012452"/>
    </source>
</evidence>
<evidence type="ECO:0000256" key="3">
    <source>
        <dbReference type="ARBA" id="ARBA00004477"/>
    </source>
</evidence>
<evidence type="ECO:0000256" key="8">
    <source>
        <dbReference type="ARBA" id="ARBA00022787"/>
    </source>
</evidence>
<dbReference type="Gene3D" id="1.20.120.550">
    <property type="entry name" value="Membrane associated eicosanoid/glutathione metabolism-like domain"/>
    <property type="match status" value="1"/>
</dbReference>
<evidence type="ECO:0000256" key="13">
    <source>
        <dbReference type="ARBA" id="ARBA00023136"/>
    </source>
</evidence>
<dbReference type="PANTHER" id="PTHR10689">
    <property type="entry name" value="MICROSOMAL GLUTATHIONE S-TRANSFERASE 1"/>
    <property type="match status" value="1"/>
</dbReference>
<comment type="subcellular location">
    <subcellularLocation>
        <location evidence="3">Endoplasmic reticulum membrane</location>
        <topology evidence="3">Multi-pass membrane protein</topology>
    </subcellularLocation>
    <subcellularLocation>
        <location evidence="2">Mitochondrion outer membrane</location>
    </subcellularLocation>
</comment>
<dbReference type="AlphaFoldDB" id="A0AAW1D740"/>
<evidence type="ECO:0000256" key="12">
    <source>
        <dbReference type="ARBA" id="ARBA00023128"/>
    </source>
</evidence>
<keyword evidence="7 17" id="KW-0812">Transmembrane</keyword>
<evidence type="ECO:0000256" key="17">
    <source>
        <dbReference type="SAM" id="Phobius"/>
    </source>
</evidence>
<dbReference type="GO" id="GO:0005741">
    <property type="term" value="C:mitochondrial outer membrane"/>
    <property type="evidence" value="ECO:0007669"/>
    <property type="project" value="UniProtKB-SubCell"/>
</dbReference>
<organism evidence="18 19">
    <name type="scientific">Rhynocoris fuscipes</name>
    <dbReference type="NCBI Taxonomy" id="488301"/>
    <lineage>
        <taxon>Eukaryota</taxon>
        <taxon>Metazoa</taxon>
        <taxon>Ecdysozoa</taxon>
        <taxon>Arthropoda</taxon>
        <taxon>Hexapoda</taxon>
        <taxon>Insecta</taxon>
        <taxon>Pterygota</taxon>
        <taxon>Neoptera</taxon>
        <taxon>Paraneoptera</taxon>
        <taxon>Hemiptera</taxon>
        <taxon>Heteroptera</taxon>
        <taxon>Panheteroptera</taxon>
        <taxon>Cimicomorpha</taxon>
        <taxon>Reduviidae</taxon>
        <taxon>Harpactorinae</taxon>
        <taxon>Harpactorini</taxon>
        <taxon>Rhynocoris</taxon>
    </lineage>
</organism>
<protein>
    <recommendedName>
        <fullName evidence="15">Microsomal glutathione S-transferase 1</fullName>
        <ecNumber evidence="5">2.5.1.18</ecNumber>
    </recommendedName>
</protein>
<feature type="transmembrane region" description="Helical" evidence="17">
    <location>
        <begin position="78"/>
        <end position="94"/>
    </location>
</feature>